<evidence type="ECO:0000313" key="1">
    <source>
        <dbReference type="EMBL" id="CSB60458.1"/>
    </source>
</evidence>
<sequence length="51" mass="5646">MATHKRLRPIRTNHKARLNTLTIAKMSEAACLVELDIVDACVAPNGGIRFK</sequence>
<organism evidence="1 2">
    <name type="scientific">Vibrio cholerae</name>
    <dbReference type="NCBI Taxonomy" id="666"/>
    <lineage>
        <taxon>Bacteria</taxon>
        <taxon>Pseudomonadati</taxon>
        <taxon>Pseudomonadota</taxon>
        <taxon>Gammaproteobacteria</taxon>
        <taxon>Vibrionales</taxon>
        <taxon>Vibrionaceae</taxon>
        <taxon>Vibrio</taxon>
    </lineage>
</organism>
<proteinExistence type="predicted"/>
<reference evidence="1 2" key="1">
    <citation type="submission" date="2015-07" db="EMBL/GenBank/DDBJ databases">
        <authorList>
            <consortium name="Pathogen Informatics"/>
        </authorList>
    </citation>
    <scope>NUCLEOTIDE SEQUENCE [LARGE SCALE GENOMIC DNA]</scope>
    <source>
        <strain evidence="1 2">A325</strain>
    </source>
</reference>
<accession>A0A655V224</accession>
<protein>
    <submittedName>
        <fullName evidence="1">Uncharacterized protein</fullName>
    </submittedName>
</protein>
<dbReference type="AlphaFoldDB" id="A0A655V224"/>
<dbReference type="Proteomes" id="UP000046067">
    <property type="component" value="Unassembled WGS sequence"/>
</dbReference>
<evidence type="ECO:0000313" key="2">
    <source>
        <dbReference type="Proteomes" id="UP000046067"/>
    </source>
</evidence>
<name>A0A655V224_VIBCL</name>
<dbReference type="EMBL" id="CWQJ01000002">
    <property type="protein sequence ID" value="CSB60458.1"/>
    <property type="molecule type" value="Genomic_DNA"/>
</dbReference>
<gene>
    <name evidence="1" type="ORF">ERS013201_00404</name>
</gene>